<dbReference type="OrthoDB" id="432731at2759"/>
<gene>
    <name evidence="2" type="ORF">FOL47_010503</name>
</gene>
<protein>
    <submittedName>
        <fullName evidence="2">Uncharacterized protein</fullName>
    </submittedName>
</protein>
<keyword evidence="3" id="KW-1185">Reference proteome</keyword>
<dbReference type="AlphaFoldDB" id="A0A7J6L1Y9"/>
<evidence type="ECO:0000313" key="3">
    <source>
        <dbReference type="Proteomes" id="UP000591131"/>
    </source>
</evidence>
<organism evidence="2 3">
    <name type="scientific">Perkinsus chesapeaki</name>
    <name type="common">Clam parasite</name>
    <name type="synonym">Perkinsus andrewsi</name>
    <dbReference type="NCBI Taxonomy" id="330153"/>
    <lineage>
        <taxon>Eukaryota</taxon>
        <taxon>Sar</taxon>
        <taxon>Alveolata</taxon>
        <taxon>Perkinsozoa</taxon>
        <taxon>Perkinsea</taxon>
        <taxon>Perkinsida</taxon>
        <taxon>Perkinsidae</taxon>
        <taxon>Perkinsus</taxon>
    </lineage>
</organism>
<dbReference type="EMBL" id="JAAPAO010000819">
    <property type="protein sequence ID" value="KAF4653450.1"/>
    <property type="molecule type" value="Genomic_DNA"/>
</dbReference>
<feature type="coiled-coil region" evidence="1">
    <location>
        <begin position="208"/>
        <end position="263"/>
    </location>
</feature>
<comment type="caution">
    <text evidence="2">The sequence shown here is derived from an EMBL/GenBank/DDBJ whole genome shotgun (WGS) entry which is preliminary data.</text>
</comment>
<proteinExistence type="predicted"/>
<evidence type="ECO:0000313" key="2">
    <source>
        <dbReference type="EMBL" id="KAF4653450.1"/>
    </source>
</evidence>
<reference evidence="2 3" key="1">
    <citation type="submission" date="2020-04" db="EMBL/GenBank/DDBJ databases">
        <title>Perkinsus chesapeaki whole genome sequence.</title>
        <authorList>
            <person name="Bogema D.R."/>
        </authorList>
    </citation>
    <scope>NUCLEOTIDE SEQUENCE [LARGE SCALE GENOMIC DNA]</scope>
    <source>
        <strain evidence="2">ATCC PRA-425</strain>
    </source>
</reference>
<feature type="coiled-coil region" evidence="1">
    <location>
        <begin position="19"/>
        <end position="46"/>
    </location>
</feature>
<name>A0A7J6L1Y9_PERCH</name>
<sequence length="522" mass="57568">MIGECEKRGKYADDVELKFQIQEDATEELRDRLAELESDFATWSRTPSSSTVEAVGLPELGAMVEGLELIKNTVAKLSRRRDQDFAETKSQFQSLDLRLSHVEQQCCCCQSATSVTGEACPVIEACKKLQSEIRDVAKLKIPDIEARMANHLNNTAELVGNFRSEMKQLRTDLDQVIESSGHRDATFKTIVELGQQTQKLQTRRESQLSTVESEIEFLKGEIRAVTERLMQPCEVSEAVDLLRAELRNRVERITREHRQDNLELRSQLRNLADLRDRVTILSDKHLQLAERLEEDQSGQESLISEMKGGVTGNDFWRQTEGPKRETNVIETCMTPLPNTDAATGGGTSFEKVSQCVPALCGKVDDHREPGDDLVEAQTLDAISPIEPSHDIPTSESIGSITVSATDEASTVLWALECGSLNLEEISTSPVFSIFGGAFYFIVAVDASEKITLSLKAIRYAQELSGDFFVVHPVSGDVIASRPIPNVASVSHGSSVPLCGIEDVGSEGNATVLIGARMRILET</sequence>
<evidence type="ECO:0000256" key="1">
    <source>
        <dbReference type="SAM" id="Coils"/>
    </source>
</evidence>
<dbReference type="Proteomes" id="UP000591131">
    <property type="component" value="Unassembled WGS sequence"/>
</dbReference>
<accession>A0A7J6L1Y9</accession>
<keyword evidence="1" id="KW-0175">Coiled coil</keyword>